<sequence length="85" mass="9820">MPTDSNSSMPNRTRPEDIEIRRGQRLLFLTVLFGVMLTYPLLAVFDHDTRIGGVPLLYLYILALWIMLVALTGYLVRKTNHKSRE</sequence>
<organism evidence="2 3">
    <name type="scientific">Hymenobacter jeongseonensis</name>
    <dbReference type="NCBI Taxonomy" id="2791027"/>
    <lineage>
        <taxon>Bacteria</taxon>
        <taxon>Pseudomonadati</taxon>
        <taxon>Bacteroidota</taxon>
        <taxon>Cytophagia</taxon>
        <taxon>Cytophagales</taxon>
        <taxon>Hymenobacteraceae</taxon>
        <taxon>Hymenobacter</taxon>
    </lineage>
</organism>
<keyword evidence="1" id="KW-0472">Membrane</keyword>
<comment type="caution">
    <text evidence="2">The sequence shown here is derived from an EMBL/GenBank/DDBJ whole genome shotgun (WGS) entry which is preliminary data.</text>
</comment>
<keyword evidence="1" id="KW-0812">Transmembrane</keyword>
<keyword evidence="3" id="KW-1185">Reference proteome</keyword>
<evidence type="ECO:0000313" key="2">
    <source>
        <dbReference type="EMBL" id="MBF9238993.1"/>
    </source>
</evidence>
<protein>
    <recommendedName>
        <fullName evidence="4">DUF3311 domain-containing protein</fullName>
    </recommendedName>
</protein>
<evidence type="ECO:0008006" key="4">
    <source>
        <dbReference type="Google" id="ProtNLM"/>
    </source>
</evidence>
<dbReference type="RefSeq" id="WP_196283340.1">
    <property type="nucleotide sequence ID" value="NZ_JADQDQ010000008.1"/>
</dbReference>
<proteinExistence type="predicted"/>
<feature type="transmembrane region" description="Helical" evidence="1">
    <location>
        <begin position="26"/>
        <end position="45"/>
    </location>
</feature>
<gene>
    <name evidence="2" type="ORF">I2I05_16445</name>
</gene>
<dbReference type="Proteomes" id="UP000597617">
    <property type="component" value="Unassembled WGS sequence"/>
</dbReference>
<keyword evidence="1" id="KW-1133">Transmembrane helix</keyword>
<evidence type="ECO:0000313" key="3">
    <source>
        <dbReference type="Proteomes" id="UP000597617"/>
    </source>
</evidence>
<name>A0ABS0IKY0_9BACT</name>
<feature type="transmembrane region" description="Helical" evidence="1">
    <location>
        <begin position="57"/>
        <end position="76"/>
    </location>
</feature>
<accession>A0ABS0IKY0</accession>
<reference evidence="2 3" key="1">
    <citation type="submission" date="2020-11" db="EMBL/GenBank/DDBJ databases">
        <authorList>
            <person name="Kim M.K."/>
        </authorList>
    </citation>
    <scope>NUCLEOTIDE SEQUENCE [LARGE SCALE GENOMIC DNA]</scope>
    <source>
        <strain evidence="2 3">BT683</strain>
    </source>
</reference>
<dbReference type="EMBL" id="JADQDQ010000008">
    <property type="protein sequence ID" value="MBF9238993.1"/>
    <property type="molecule type" value="Genomic_DNA"/>
</dbReference>
<evidence type="ECO:0000256" key="1">
    <source>
        <dbReference type="SAM" id="Phobius"/>
    </source>
</evidence>